<sequence>MSDPGRLVAEVVDDLDAEGDALDALVADLPESAWSTPTPAEGWTIAHQIGHLAWTDDASIAAATDPERFQEIVTLAWSNPAGFVDDAAAEWAVVPPGELLARWRSGRAQLSKALRNAEPGTKLPWFGPPMSPVSMASARMMETWAHGLDVADSLEVAVQPTSRLKHVAHIGVRARDFAFALNQLEAPKEPFRVELTAPDGSIWSWGPEDASQRVTCTALDFCYLVTQRRNITELDVDATGPDAEQWLTIAQAFAGPPGKGREPQAPTNS</sequence>
<reference evidence="3 4" key="1">
    <citation type="submission" date="2020-08" db="EMBL/GenBank/DDBJ databases">
        <title>Sequencing the genomes of 1000 actinobacteria strains.</title>
        <authorList>
            <person name="Klenk H.-P."/>
        </authorList>
    </citation>
    <scope>NUCLEOTIDE SEQUENCE [LARGE SCALE GENOMIC DNA]</scope>
    <source>
        <strain evidence="3 4">DSM 45258</strain>
    </source>
</reference>
<comment type="caution">
    <text evidence="3">The sequence shown here is derived from an EMBL/GenBank/DDBJ whole genome shotgun (WGS) entry which is preliminary data.</text>
</comment>
<dbReference type="InterPro" id="IPR017518">
    <property type="entry name" value="CHP03084"/>
</dbReference>
<gene>
    <name evidence="3" type="ORF">FHU29_002115</name>
</gene>
<dbReference type="Pfam" id="PF08608">
    <property type="entry name" value="Wyosine_form"/>
    <property type="match status" value="1"/>
</dbReference>
<dbReference type="NCBIfam" id="TIGR03084">
    <property type="entry name" value="TIGR03084 family metal-binding protein"/>
    <property type="match status" value="1"/>
</dbReference>
<dbReference type="AlphaFoldDB" id="A0A839RNM8"/>
<accession>A0A839RNM8</accession>
<evidence type="ECO:0000259" key="1">
    <source>
        <dbReference type="Pfam" id="PF08608"/>
    </source>
</evidence>
<evidence type="ECO:0000313" key="4">
    <source>
        <dbReference type="Proteomes" id="UP000567922"/>
    </source>
</evidence>
<dbReference type="OrthoDB" id="113180at2"/>
<dbReference type="RefSeq" id="WP_157095217.1">
    <property type="nucleotide sequence ID" value="NZ_BDDI01000011.1"/>
</dbReference>
<dbReference type="EMBL" id="JACHWS010000002">
    <property type="protein sequence ID" value="MBB3037666.1"/>
    <property type="molecule type" value="Genomic_DNA"/>
</dbReference>
<keyword evidence="4" id="KW-1185">Reference proteome</keyword>
<feature type="domain" description="Mycothiol-dependent maleylpyruvate isomerase metal-binding" evidence="2">
    <location>
        <begin position="15"/>
        <end position="151"/>
    </location>
</feature>
<evidence type="ECO:0000259" key="2">
    <source>
        <dbReference type="Pfam" id="PF11716"/>
    </source>
</evidence>
<dbReference type="Proteomes" id="UP000567922">
    <property type="component" value="Unassembled WGS sequence"/>
</dbReference>
<evidence type="ECO:0000313" key="3">
    <source>
        <dbReference type="EMBL" id="MBB3037666.1"/>
    </source>
</evidence>
<dbReference type="Gene3D" id="1.20.120.450">
    <property type="entry name" value="dinb family like domain"/>
    <property type="match status" value="1"/>
</dbReference>
<dbReference type="InterPro" id="IPR034660">
    <property type="entry name" value="DinB/YfiT-like"/>
</dbReference>
<dbReference type="InterPro" id="IPR024344">
    <property type="entry name" value="MDMPI_metal-binding"/>
</dbReference>
<dbReference type="InterPro" id="IPR017517">
    <property type="entry name" value="Maleyloyr_isom"/>
</dbReference>
<dbReference type="InterPro" id="IPR013917">
    <property type="entry name" value="tRNA_wybutosine-synth"/>
</dbReference>
<proteinExistence type="predicted"/>
<dbReference type="NCBIfam" id="TIGR03083">
    <property type="entry name" value="maleylpyruvate isomerase family mycothiol-dependent enzyme"/>
    <property type="match status" value="1"/>
</dbReference>
<protein>
    <submittedName>
        <fullName evidence="3">Uncharacterized protein (TIGR03084 family)</fullName>
    </submittedName>
</protein>
<dbReference type="SUPFAM" id="SSF109854">
    <property type="entry name" value="DinB/YfiT-like putative metalloenzymes"/>
    <property type="match status" value="1"/>
</dbReference>
<organism evidence="3 4">
    <name type="scientific">Hoyosella altamirensis</name>
    <dbReference type="NCBI Taxonomy" id="616997"/>
    <lineage>
        <taxon>Bacteria</taxon>
        <taxon>Bacillati</taxon>
        <taxon>Actinomycetota</taxon>
        <taxon>Actinomycetes</taxon>
        <taxon>Mycobacteriales</taxon>
        <taxon>Hoyosellaceae</taxon>
        <taxon>Hoyosella</taxon>
    </lineage>
</organism>
<dbReference type="Pfam" id="PF11716">
    <property type="entry name" value="MDMPI_N"/>
    <property type="match status" value="1"/>
</dbReference>
<name>A0A839RNM8_9ACTN</name>
<feature type="domain" description="tRNA wybutosine-synthesis" evidence="1">
    <location>
        <begin position="188"/>
        <end position="230"/>
    </location>
</feature>
<dbReference type="GO" id="GO:0046872">
    <property type="term" value="F:metal ion binding"/>
    <property type="evidence" value="ECO:0007669"/>
    <property type="project" value="InterPro"/>
</dbReference>